<comment type="caution">
    <text evidence="2">The sequence shown here is derived from an EMBL/GenBank/DDBJ whole genome shotgun (WGS) entry which is preliminary data.</text>
</comment>
<proteinExistence type="predicted"/>
<dbReference type="STRING" id="1798468.A2110_01680"/>
<sequence length="96" mass="10900">MAITIEEEKKGVNWVGVIVGIIVAVSLFVAAYYLFFKRPELIEVTSLGRLEELQNVSQITFDPATLLESPEFKVLRQFGRDITLPTPGRDNPFRPY</sequence>
<accession>A0A1F6BLB6</accession>
<dbReference type="AlphaFoldDB" id="A0A1F6BLB6"/>
<evidence type="ECO:0000313" key="2">
    <source>
        <dbReference type="EMBL" id="OGG37700.1"/>
    </source>
</evidence>
<dbReference type="Proteomes" id="UP000176273">
    <property type="component" value="Unassembled WGS sequence"/>
</dbReference>
<reference evidence="2 3" key="1">
    <citation type="journal article" date="2016" name="Nat. Commun.">
        <title>Thousands of microbial genomes shed light on interconnected biogeochemical processes in an aquifer system.</title>
        <authorList>
            <person name="Anantharaman K."/>
            <person name="Brown C.T."/>
            <person name="Hug L.A."/>
            <person name="Sharon I."/>
            <person name="Castelle C.J."/>
            <person name="Probst A.J."/>
            <person name="Thomas B.C."/>
            <person name="Singh A."/>
            <person name="Wilkins M.J."/>
            <person name="Karaoz U."/>
            <person name="Brodie E.L."/>
            <person name="Williams K.H."/>
            <person name="Hubbard S.S."/>
            <person name="Banfield J.F."/>
        </authorList>
    </citation>
    <scope>NUCLEOTIDE SEQUENCE [LARGE SCALE GENOMIC DNA]</scope>
</reference>
<evidence type="ECO:0000313" key="3">
    <source>
        <dbReference type="Proteomes" id="UP000176273"/>
    </source>
</evidence>
<name>A0A1F6BLB6_9BACT</name>
<evidence type="ECO:0000256" key="1">
    <source>
        <dbReference type="SAM" id="Phobius"/>
    </source>
</evidence>
<keyword evidence="1" id="KW-0812">Transmembrane</keyword>
<feature type="transmembrane region" description="Helical" evidence="1">
    <location>
        <begin position="12"/>
        <end position="35"/>
    </location>
</feature>
<keyword evidence="1" id="KW-0472">Membrane</keyword>
<protein>
    <submittedName>
        <fullName evidence="2">Uncharacterized protein</fullName>
    </submittedName>
</protein>
<gene>
    <name evidence="2" type="ORF">A2110_01680</name>
</gene>
<keyword evidence="1" id="KW-1133">Transmembrane helix</keyword>
<dbReference type="EMBL" id="MFKH01000005">
    <property type="protein sequence ID" value="OGG37700.1"/>
    <property type="molecule type" value="Genomic_DNA"/>
</dbReference>
<organism evidence="2 3">
    <name type="scientific">Candidatus Jorgensenbacteria bacterium GWA1_54_12</name>
    <dbReference type="NCBI Taxonomy" id="1798468"/>
    <lineage>
        <taxon>Bacteria</taxon>
        <taxon>Candidatus Joergenseniibacteriota</taxon>
    </lineage>
</organism>